<evidence type="ECO:0000313" key="1">
    <source>
        <dbReference type="EMBL" id="CAB4345793.1"/>
    </source>
</evidence>
<dbReference type="EMBL" id="CAESAO010000110">
    <property type="protein sequence ID" value="CAB4345793.1"/>
    <property type="molecule type" value="Genomic_DNA"/>
</dbReference>
<accession>A0A6J6A249</accession>
<organism evidence="1">
    <name type="scientific">freshwater metagenome</name>
    <dbReference type="NCBI Taxonomy" id="449393"/>
    <lineage>
        <taxon>unclassified sequences</taxon>
        <taxon>metagenomes</taxon>
        <taxon>ecological metagenomes</taxon>
    </lineage>
</organism>
<dbReference type="AlphaFoldDB" id="A0A6J6A249"/>
<name>A0A6J6A249_9ZZZZ</name>
<protein>
    <submittedName>
        <fullName evidence="1">Unannotated protein</fullName>
    </submittedName>
</protein>
<proteinExistence type="predicted"/>
<gene>
    <name evidence="1" type="ORF">UFOPK3522_01173</name>
</gene>
<reference evidence="1" key="1">
    <citation type="submission" date="2020-05" db="EMBL/GenBank/DDBJ databases">
        <authorList>
            <person name="Chiriac C."/>
            <person name="Salcher M."/>
            <person name="Ghai R."/>
            <person name="Kavagutti S V."/>
        </authorList>
    </citation>
    <scope>NUCLEOTIDE SEQUENCE</scope>
</reference>
<sequence>MLLVGRDGNLPPDVANYLRDIRPGYSSDPVRGVYNHAWIIGDPVAVTDRAQATIDSLLEIAPVTRSTATP</sequence>